<dbReference type="GO" id="GO:0009279">
    <property type="term" value="C:cell outer membrane"/>
    <property type="evidence" value="ECO:0007669"/>
    <property type="project" value="UniProtKB-SubCell"/>
</dbReference>
<gene>
    <name evidence="7" type="ORF">S01H1_09544</name>
</gene>
<feature type="non-terminal residue" evidence="7">
    <location>
        <position position="1"/>
    </location>
</feature>
<keyword evidence="2" id="KW-0813">Transport</keyword>
<dbReference type="GO" id="GO:0015344">
    <property type="term" value="F:siderophore uptake transmembrane transporter activity"/>
    <property type="evidence" value="ECO:0007669"/>
    <property type="project" value="TreeGrafter"/>
</dbReference>
<name>X0U788_9ZZZZ</name>
<evidence type="ECO:0000259" key="6">
    <source>
        <dbReference type="Pfam" id="PF25183"/>
    </source>
</evidence>
<protein>
    <recommendedName>
        <fullName evidence="6">TonB-dependent transporter Oar-like beta-barrel domain-containing protein</fullName>
    </recommendedName>
</protein>
<feature type="domain" description="TonB-dependent transporter Oar-like beta-barrel" evidence="6">
    <location>
        <begin position="113"/>
        <end position="407"/>
    </location>
</feature>
<dbReference type="PANTHER" id="PTHR30069:SF46">
    <property type="entry name" value="OAR PROTEIN"/>
    <property type="match status" value="1"/>
</dbReference>
<evidence type="ECO:0000256" key="4">
    <source>
        <dbReference type="ARBA" id="ARBA00023136"/>
    </source>
</evidence>
<evidence type="ECO:0000313" key="7">
    <source>
        <dbReference type="EMBL" id="GAF84375.1"/>
    </source>
</evidence>
<dbReference type="EMBL" id="BARS01004878">
    <property type="protein sequence ID" value="GAF84375.1"/>
    <property type="molecule type" value="Genomic_DNA"/>
</dbReference>
<reference evidence="7" key="1">
    <citation type="journal article" date="2014" name="Front. Microbiol.">
        <title>High frequency of phylogenetically diverse reductive dehalogenase-homologous genes in deep subseafloor sedimentary metagenomes.</title>
        <authorList>
            <person name="Kawai M."/>
            <person name="Futagami T."/>
            <person name="Toyoda A."/>
            <person name="Takaki Y."/>
            <person name="Nishi S."/>
            <person name="Hori S."/>
            <person name="Arai W."/>
            <person name="Tsubouchi T."/>
            <person name="Morono Y."/>
            <person name="Uchiyama I."/>
            <person name="Ito T."/>
            <person name="Fujiyama A."/>
            <person name="Inagaki F."/>
            <person name="Takami H."/>
        </authorList>
    </citation>
    <scope>NUCLEOTIDE SEQUENCE</scope>
    <source>
        <strain evidence="7">Expedition CK06-06</strain>
    </source>
</reference>
<sequence length="448" mass="51028">TGGLQAEYGHVQGAVVNVVTKSGGNALSGSASFYLDHEKFQSVNTEGTELEGRKVGSRLAYEPVLTLGGPIVKDKLWFFIHGSANISEIYETGYPPEAEEELAIKTKRYYPYIKLSFQPNRDNKFLLSYNFYDSRNNHRGAYYTEYEESTSIQINPSHIFNFQWTHFFNQNFFGNLKIAMIQRQFNIDAKIQEPYIWNYSTNLGTGGAWRNKDDYKRDRYQANLDATLFADDLAGSHEIKFGAEFTMFRSGWLVETVPEANTGACYLGILNDNYYVGYEITGYDRTEDVMDIHAYLQDTWNVSDRLTLNLGVRFEYNSLWWPAQGSAEPITYTEAGWDLSIVRQIEERTKVYSWTNLAPRLGIIYDISGDGKTLVKGSYSRMIIPNQLGYVNISHPNGWFGMVEYYNTDGSAYYAYPWNIPGAGAPGVGHPDYKVVAPYQDEITIGFE</sequence>
<evidence type="ECO:0000256" key="2">
    <source>
        <dbReference type="ARBA" id="ARBA00022448"/>
    </source>
</evidence>
<proteinExistence type="predicted"/>
<organism evidence="7">
    <name type="scientific">marine sediment metagenome</name>
    <dbReference type="NCBI Taxonomy" id="412755"/>
    <lineage>
        <taxon>unclassified sequences</taxon>
        <taxon>metagenomes</taxon>
        <taxon>ecological metagenomes</taxon>
    </lineage>
</organism>
<dbReference type="Pfam" id="PF25183">
    <property type="entry name" value="OMP_b-brl_4"/>
    <property type="match status" value="1"/>
</dbReference>
<dbReference type="InterPro" id="IPR036942">
    <property type="entry name" value="Beta-barrel_TonB_sf"/>
</dbReference>
<evidence type="ECO:0000256" key="3">
    <source>
        <dbReference type="ARBA" id="ARBA00022692"/>
    </source>
</evidence>
<comment type="subcellular location">
    <subcellularLocation>
        <location evidence="1">Cell outer membrane</location>
        <topology evidence="1">Multi-pass membrane protein</topology>
    </subcellularLocation>
</comment>
<accession>X0U788</accession>
<comment type="caution">
    <text evidence="7">The sequence shown here is derived from an EMBL/GenBank/DDBJ whole genome shotgun (WGS) entry which is preliminary data.</text>
</comment>
<evidence type="ECO:0000256" key="5">
    <source>
        <dbReference type="ARBA" id="ARBA00023237"/>
    </source>
</evidence>
<keyword evidence="5" id="KW-0998">Cell outer membrane</keyword>
<dbReference type="Gene3D" id="2.40.170.20">
    <property type="entry name" value="TonB-dependent receptor, beta-barrel domain"/>
    <property type="match status" value="1"/>
</dbReference>
<keyword evidence="3" id="KW-0812">Transmembrane</keyword>
<feature type="non-terminal residue" evidence="7">
    <location>
        <position position="448"/>
    </location>
</feature>
<dbReference type="SUPFAM" id="SSF56935">
    <property type="entry name" value="Porins"/>
    <property type="match status" value="1"/>
</dbReference>
<evidence type="ECO:0000256" key="1">
    <source>
        <dbReference type="ARBA" id="ARBA00004571"/>
    </source>
</evidence>
<dbReference type="GO" id="GO:0044718">
    <property type="term" value="P:siderophore transmembrane transport"/>
    <property type="evidence" value="ECO:0007669"/>
    <property type="project" value="TreeGrafter"/>
</dbReference>
<dbReference type="PANTHER" id="PTHR30069">
    <property type="entry name" value="TONB-DEPENDENT OUTER MEMBRANE RECEPTOR"/>
    <property type="match status" value="1"/>
</dbReference>
<dbReference type="InterPro" id="IPR057601">
    <property type="entry name" value="Oar-like_b-barrel"/>
</dbReference>
<keyword evidence="4" id="KW-0472">Membrane</keyword>
<dbReference type="InterPro" id="IPR039426">
    <property type="entry name" value="TonB-dep_rcpt-like"/>
</dbReference>
<dbReference type="AlphaFoldDB" id="X0U788"/>